<comment type="similarity">
    <text evidence="10">In the C-terminal section; belongs to the IspF family.</text>
</comment>
<dbReference type="GO" id="GO:0046872">
    <property type="term" value="F:metal ion binding"/>
    <property type="evidence" value="ECO:0007669"/>
    <property type="project" value="UniProtKB-KW"/>
</dbReference>
<feature type="site" description="Transition state stabilizer" evidence="10">
    <location>
        <position position="371"/>
    </location>
</feature>
<dbReference type="PANTHER" id="PTHR43181:SF1">
    <property type="entry name" value="2-C-METHYL-D-ERYTHRITOL 2,4-CYCLODIPHOSPHATE SYNTHASE, CHLOROPLASTIC"/>
    <property type="match status" value="1"/>
</dbReference>
<feature type="binding site" evidence="10">
    <location>
        <begin position="370"/>
        <end position="373"/>
    </location>
    <ligand>
        <name>4-CDP-2-C-methyl-D-erythritol 2-phosphate</name>
        <dbReference type="ChEBI" id="CHEBI:57919"/>
    </ligand>
</feature>
<evidence type="ECO:0000256" key="5">
    <source>
        <dbReference type="ARBA" id="ARBA00022695"/>
    </source>
</evidence>
<comment type="pathway">
    <text evidence="10">Isoprenoid biosynthesis; isopentenyl diphosphate biosynthesis via DXP pathway; isopentenyl diphosphate from 1-deoxy-D-xylulose 5-phosphate: step 4/6.</text>
</comment>
<keyword evidence="7 10" id="KW-0414">Isoprene biosynthesis</keyword>
<evidence type="ECO:0000313" key="12">
    <source>
        <dbReference type="EMBL" id="AHB48804.1"/>
    </source>
</evidence>
<dbReference type="GO" id="GO:0016114">
    <property type="term" value="P:terpenoid biosynthetic process"/>
    <property type="evidence" value="ECO:0007669"/>
    <property type="project" value="InterPro"/>
</dbReference>
<dbReference type="SUPFAM" id="SSF53448">
    <property type="entry name" value="Nucleotide-diphospho-sugar transferases"/>
    <property type="match status" value="1"/>
</dbReference>
<comment type="cofactor">
    <cofactor evidence="10">
        <name>a divalent metal cation</name>
        <dbReference type="ChEBI" id="CHEBI:60240"/>
    </cofactor>
</comment>
<comment type="catalytic activity">
    <reaction evidence="10">
        <text>4-CDP-2-C-methyl-D-erythritol 2-phosphate = 2-C-methyl-D-erythritol 2,4-cyclic diphosphate + CMP</text>
        <dbReference type="Rhea" id="RHEA:23864"/>
        <dbReference type="ChEBI" id="CHEBI:57919"/>
        <dbReference type="ChEBI" id="CHEBI:58483"/>
        <dbReference type="ChEBI" id="CHEBI:60377"/>
        <dbReference type="EC" id="4.6.1.12"/>
    </reaction>
</comment>
<dbReference type="NCBIfam" id="TIGR00453">
    <property type="entry name" value="ispD"/>
    <property type="match status" value="1"/>
</dbReference>
<keyword evidence="13" id="KW-1185">Reference proteome</keyword>
<dbReference type="InterPro" id="IPR026596">
    <property type="entry name" value="IspD/F"/>
</dbReference>
<evidence type="ECO:0000256" key="10">
    <source>
        <dbReference type="HAMAP-Rule" id="MF_01520"/>
    </source>
</evidence>
<organism evidence="12 13">
    <name type="scientific">Hyphomicrobium nitrativorans NL23</name>
    <dbReference type="NCBI Taxonomy" id="1029756"/>
    <lineage>
        <taxon>Bacteria</taxon>
        <taxon>Pseudomonadati</taxon>
        <taxon>Pseudomonadota</taxon>
        <taxon>Alphaproteobacteria</taxon>
        <taxon>Hyphomicrobiales</taxon>
        <taxon>Hyphomicrobiaceae</taxon>
        <taxon>Hyphomicrobium</taxon>
    </lineage>
</organism>
<keyword evidence="5 10" id="KW-0548">Nucleotidyltransferase</keyword>
<dbReference type="GO" id="GO:0008685">
    <property type="term" value="F:2-C-methyl-D-erythritol 2,4-cyclodiphosphate synthase activity"/>
    <property type="evidence" value="ECO:0007669"/>
    <property type="project" value="UniProtKB-UniRule"/>
</dbReference>
<accession>V5SFU1</accession>
<keyword evidence="6 10" id="KW-0479">Metal-binding</keyword>
<feature type="region of interest" description="2-C-methyl-D-erythritol 4-phosphate cytidylyltransferase" evidence="10">
    <location>
        <begin position="1"/>
        <end position="239"/>
    </location>
</feature>
<dbReference type="HAMAP" id="MF_00108">
    <property type="entry name" value="IspD"/>
    <property type="match status" value="1"/>
</dbReference>
<name>V5SFU1_9HYPH</name>
<evidence type="ECO:0000259" key="11">
    <source>
        <dbReference type="Pfam" id="PF02542"/>
    </source>
</evidence>
<feature type="site" description="Positions MEP for the nucleophilic attack" evidence="10">
    <location>
        <position position="159"/>
    </location>
</feature>
<feature type="site" description="Transition state stabilizer" evidence="10">
    <location>
        <position position="18"/>
    </location>
</feature>
<dbReference type="Pfam" id="PF01128">
    <property type="entry name" value="IspD"/>
    <property type="match status" value="1"/>
</dbReference>
<keyword evidence="9 10" id="KW-0511">Multifunctional enzyme</keyword>
<feature type="binding site" evidence="10">
    <location>
        <begin position="246"/>
        <end position="248"/>
    </location>
    <ligand>
        <name>4-CDP-2-C-methyl-D-erythritol 2-phosphate</name>
        <dbReference type="ChEBI" id="CHEBI:57919"/>
    </ligand>
</feature>
<dbReference type="PROSITE" id="PS01295">
    <property type="entry name" value="ISPD"/>
    <property type="match status" value="1"/>
</dbReference>
<dbReference type="PATRIC" id="fig|1029756.8.peg.2285"/>
<protein>
    <recommendedName>
        <fullName evidence="10">Bifunctional enzyme IspD/IspF</fullName>
    </recommendedName>
    <domain>
        <recommendedName>
            <fullName evidence="10">2-C-methyl-D-erythritol 4-phosphate cytidylyltransferase</fullName>
            <ecNumber evidence="10">2.7.7.60</ecNumber>
        </recommendedName>
        <alternativeName>
            <fullName evidence="10">4-diphosphocytidyl-2C-methyl-D-erythritol synthase</fullName>
        </alternativeName>
        <alternativeName>
            <fullName evidence="10">MEP cytidylyltransferase</fullName>
            <shortName evidence="10">MCT</shortName>
        </alternativeName>
    </domain>
    <domain>
        <recommendedName>
            <fullName evidence="10">2-C-methyl-D-erythritol 2,4-cyclodiphosphate synthase</fullName>
            <shortName evidence="10">MECDP-synthase</shortName>
            <shortName evidence="10">MECPP-synthase</shortName>
            <shortName evidence="10">MECPS</shortName>
            <ecNumber evidence="10">4.6.1.12</ecNumber>
        </recommendedName>
    </domain>
</protein>
<dbReference type="GO" id="GO:0050518">
    <property type="term" value="F:2-C-methyl-D-erythritol 4-phosphate cytidylyltransferase activity"/>
    <property type="evidence" value="ECO:0007669"/>
    <property type="project" value="UniProtKB-UniRule"/>
</dbReference>
<dbReference type="Proteomes" id="UP000018542">
    <property type="component" value="Chromosome"/>
</dbReference>
<dbReference type="EC" id="4.6.1.12" evidence="10"/>
<comment type="pathway">
    <text evidence="2 10">Isoprenoid biosynthesis; isopentenyl diphosphate biosynthesis via DXP pathway; isopentenyl diphosphate from 1-deoxy-D-xylulose 5-phosphate: step 2/6.</text>
</comment>
<dbReference type="EMBL" id="CP006912">
    <property type="protein sequence ID" value="AHB48804.1"/>
    <property type="molecule type" value="Genomic_DNA"/>
</dbReference>
<dbReference type="AlphaFoldDB" id="V5SFU1"/>
<evidence type="ECO:0000256" key="6">
    <source>
        <dbReference type="ARBA" id="ARBA00022723"/>
    </source>
</evidence>
<dbReference type="Gene3D" id="3.30.1330.50">
    <property type="entry name" value="2-C-methyl-D-erythritol 2,4-cyclodiphosphate synthase"/>
    <property type="match status" value="1"/>
</dbReference>
<dbReference type="InterPro" id="IPR029044">
    <property type="entry name" value="Nucleotide-diphossugar_trans"/>
</dbReference>
<feature type="domain" description="2-C-methyl-D-erythritol 2,4-cyclodiphosphate synthase" evidence="11">
    <location>
        <begin position="240"/>
        <end position="392"/>
    </location>
</feature>
<evidence type="ECO:0000313" key="13">
    <source>
        <dbReference type="Proteomes" id="UP000018542"/>
    </source>
</evidence>
<dbReference type="InterPro" id="IPR003526">
    <property type="entry name" value="MECDP_synthase"/>
</dbReference>
<comment type="catalytic activity">
    <reaction evidence="1 10">
        <text>2-C-methyl-D-erythritol 4-phosphate + CTP + H(+) = 4-CDP-2-C-methyl-D-erythritol + diphosphate</text>
        <dbReference type="Rhea" id="RHEA:13429"/>
        <dbReference type="ChEBI" id="CHEBI:15378"/>
        <dbReference type="ChEBI" id="CHEBI:33019"/>
        <dbReference type="ChEBI" id="CHEBI:37563"/>
        <dbReference type="ChEBI" id="CHEBI:57823"/>
        <dbReference type="ChEBI" id="CHEBI:58262"/>
        <dbReference type="EC" id="2.7.7.60"/>
    </reaction>
</comment>
<dbReference type="EC" id="2.7.7.60" evidence="10"/>
<dbReference type="HAMAP" id="MF_01520">
    <property type="entry name" value="IspDF"/>
    <property type="match status" value="1"/>
</dbReference>
<dbReference type="NCBIfam" id="NF006899">
    <property type="entry name" value="PRK09382.1"/>
    <property type="match status" value="1"/>
</dbReference>
<sequence>MPLVTAAALIVAAGRGSRASGSGLPPKQYAPLAGRPVLTHAIAAFHAVPEIQRIAVVIHPDDAELYADCVRLAPDRLLAPVIGGATRQESVRLGLEALSADAPDLVLIHDAARPLVSPDTIQGVLDALRNHEGALAAQPVADTLKRAHGDGTVSDTLSRNGLWQAQTPQGFRFALIRAAHARAAADGRDDFTDDAALAEWAGLGVALVASPRRNFKITTQEDLAMAENLLRSNEPRLETRTGTGFDVHAFCEGDHVWVGGVRIAHDKGLSAHSDGDAPLHALTDALLGAIGEGDIGQHFPPSDPRWKGAASHIFLADAAQRVATRGGRIVNVDLTILCETPRIGPHRDAIRGRVAEILGLDVARVSVKATTTERLGFTGRGEGLAAMAAATVLMPA</sequence>
<dbReference type="Gene3D" id="3.90.550.10">
    <property type="entry name" value="Spore Coat Polysaccharide Biosynthesis Protein SpsA, Chain A"/>
    <property type="match status" value="1"/>
</dbReference>
<comment type="similarity">
    <text evidence="10">In the N-terminal section; belongs to the IspD/TarI cytidylyltransferase family. IspD subfamily.</text>
</comment>
<keyword evidence="8 10" id="KW-0456">Lyase</keyword>
<evidence type="ECO:0000256" key="8">
    <source>
        <dbReference type="ARBA" id="ARBA00023239"/>
    </source>
</evidence>
<dbReference type="CDD" id="cd00554">
    <property type="entry name" value="MECDP_synthase"/>
    <property type="match status" value="1"/>
</dbReference>
<dbReference type="InterPro" id="IPR001228">
    <property type="entry name" value="IspD"/>
</dbReference>
<evidence type="ECO:0000256" key="7">
    <source>
        <dbReference type="ARBA" id="ARBA00023229"/>
    </source>
</evidence>
<feature type="binding site" evidence="10">
    <location>
        <position position="377"/>
    </location>
    <ligand>
        <name>4-CDP-2-C-methyl-D-erythritol 2-phosphate</name>
        <dbReference type="ChEBI" id="CHEBI:57919"/>
    </ligand>
</feature>
<dbReference type="FunFam" id="3.90.550.10:FF:000003">
    <property type="entry name" value="2-C-methyl-D-erythritol 4-phosphate cytidylyltransferase"/>
    <property type="match status" value="1"/>
</dbReference>
<feature type="region of interest" description="2-C-methyl-D-erythritol 2,4-cyclodiphosphate synthase" evidence="10">
    <location>
        <begin position="240"/>
        <end position="396"/>
    </location>
</feature>
<dbReference type="OrthoDB" id="9804336at2"/>
<dbReference type="Pfam" id="PF02542">
    <property type="entry name" value="YgbB"/>
    <property type="match status" value="1"/>
</dbReference>
<evidence type="ECO:0000256" key="3">
    <source>
        <dbReference type="ARBA" id="ARBA00009789"/>
    </source>
</evidence>
<proteinExistence type="inferred from homology"/>
<feature type="site" description="Transition state stabilizer" evidence="10">
    <location>
        <position position="272"/>
    </location>
</feature>
<dbReference type="HAMAP" id="MF_00107">
    <property type="entry name" value="IspF"/>
    <property type="match status" value="1"/>
</dbReference>
<feature type="site" description="Transition state stabilizer" evidence="10">
    <location>
        <position position="27"/>
    </location>
</feature>
<evidence type="ECO:0000256" key="4">
    <source>
        <dbReference type="ARBA" id="ARBA00022679"/>
    </source>
</evidence>
<comment type="function">
    <text evidence="10">Bifunctional enzyme that catalyzes the formation of 4-diphosphocytidyl-2-C-methyl-D-erythritol from CTP and 2-C-methyl-D-erythritol 4-phosphate (MEP) (IspD), and catalyzes the conversion of 4-diphosphocytidyl-2-C-methyl-D-erythritol 2-phosphate (CDP-ME2P) to 2-C-methyl-D-erythritol 2,4-cyclodiphosphate (ME-CPP) with a corresponding release of cytidine 5-monophosphate (CMP) (IspF).</text>
</comment>
<feature type="binding site" evidence="10">
    <location>
        <position position="248"/>
    </location>
    <ligand>
        <name>a divalent metal cation</name>
        <dbReference type="ChEBI" id="CHEBI:60240"/>
    </ligand>
</feature>
<dbReference type="UniPathway" id="UPA00056">
    <property type="reaction ID" value="UER00093"/>
</dbReference>
<dbReference type="CDD" id="cd02516">
    <property type="entry name" value="CDP-ME_synthetase"/>
    <property type="match status" value="1"/>
</dbReference>
<feature type="binding site" evidence="10">
    <location>
        <position position="380"/>
    </location>
    <ligand>
        <name>4-CDP-2-C-methyl-D-erythritol 2-phosphate</name>
        <dbReference type="ChEBI" id="CHEBI:57919"/>
    </ligand>
</feature>
<feature type="binding site" evidence="10">
    <location>
        <begin position="272"/>
        <end position="273"/>
    </location>
    <ligand>
        <name>4-CDP-2-C-methyl-D-erythritol 2-phosphate</name>
        <dbReference type="ChEBI" id="CHEBI:57919"/>
    </ligand>
</feature>
<evidence type="ECO:0000256" key="2">
    <source>
        <dbReference type="ARBA" id="ARBA00004787"/>
    </source>
</evidence>
<dbReference type="NCBIfam" id="TIGR00151">
    <property type="entry name" value="ispF"/>
    <property type="match status" value="1"/>
</dbReference>
<dbReference type="InterPro" id="IPR036571">
    <property type="entry name" value="MECDP_synthase_sf"/>
</dbReference>
<dbReference type="KEGG" id="hni:W911_10990"/>
<comment type="caution">
    <text evidence="10">Lacks conserved residue(s) required for the propagation of feature annotation.</text>
</comment>
<feature type="binding site" evidence="10">
    <location>
        <position position="280"/>
    </location>
    <ligand>
        <name>a divalent metal cation</name>
        <dbReference type="ChEBI" id="CHEBI:60240"/>
    </ligand>
</feature>
<evidence type="ECO:0000256" key="9">
    <source>
        <dbReference type="ARBA" id="ARBA00023268"/>
    </source>
</evidence>
<comment type="similarity">
    <text evidence="3">Belongs to the IspD/TarI cytidylyltransferase family. IspD subfamily.</text>
</comment>
<feature type="binding site" evidence="10">
    <location>
        <begin position="294"/>
        <end position="296"/>
    </location>
    <ligand>
        <name>4-CDP-2-C-methyl-D-erythritol 2-phosphate</name>
        <dbReference type="ChEBI" id="CHEBI:57919"/>
    </ligand>
</feature>
<keyword evidence="4 10" id="KW-0808">Transferase</keyword>
<dbReference type="RefSeq" id="WP_023787548.1">
    <property type="nucleotide sequence ID" value="NC_022997.1"/>
</dbReference>
<dbReference type="GO" id="GO:0019288">
    <property type="term" value="P:isopentenyl diphosphate biosynthetic process, methylerythritol 4-phosphate pathway"/>
    <property type="evidence" value="ECO:0007669"/>
    <property type="project" value="UniProtKB-UniRule"/>
</dbReference>
<feature type="binding site" evidence="10">
    <location>
        <position position="246"/>
    </location>
    <ligand>
        <name>a divalent metal cation</name>
        <dbReference type="ChEBI" id="CHEBI:60240"/>
    </ligand>
</feature>
<dbReference type="HOGENOM" id="CLU_042800_2_5_5"/>
<dbReference type="PANTHER" id="PTHR43181">
    <property type="entry name" value="2-C-METHYL-D-ERYTHRITOL 2,4-CYCLODIPHOSPHATE SYNTHASE, CHLOROPLASTIC"/>
    <property type="match status" value="1"/>
</dbReference>
<dbReference type="InterPro" id="IPR034683">
    <property type="entry name" value="IspD/TarI"/>
</dbReference>
<evidence type="ECO:0000256" key="1">
    <source>
        <dbReference type="ARBA" id="ARBA00001282"/>
    </source>
</evidence>
<reference evidence="12 13" key="1">
    <citation type="journal article" date="2014" name="Genome Announc.">
        <title>Complete Genome Sequence of Hyphomicrobium nitrativorans Strain NL23, a Denitrifying Bacterium Isolated from Biofilm of a Methanol-Fed Denitrification System Treating Seawater at the Montreal Biodome.</title>
        <authorList>
            <person name="Martineau C."/>
            <person name="Villeneuve C."/>
            <person name="Mauffrey F."/>
            <person name="Villemur R."/>
        </authorList>
    </citation>
    <scope>NUCLEOTIDE SEQUENCE [LARGE SCALE GENOMIC DNA]</scope>
    <source>
        <strain evidence="12">NL23</strain>
    </source>
</reference>
<feature type="site" description="Positions MEP for the nucleophilic attack" evidence="10">
    <location>
        <position position="216"/>
    </location>
</feature>
<dbReference type="SUPFAM" id="SSF69765">
    <property type="entry name" value="IpsF-like"/>
    <property type="match status" value="1"/>
</dbReference>
<gene>
    <name evidence="10" type="primary">ispDF</name>
    <name evidence="12" type="ORF">W911_10990</name>
</gene>
<dbReference type="InterPro" id="IPR018294">
    <property type="entry name" value="ISPD_synthase_CS"/>
</dbReference>
<dbReference type="STRING" id="1029756.W911_10990"/>